<dbReference type="Proteomes" id="UP000037460">
    <property type="component" value="Unassembled WGS sequence"/>
</dbReference>
<dbReference type="AlphaFoldDB" id="A0A0M0J4S9"/>
<proteinExistence type="predicted"/>
<evidence type="ECO:0000313" key="1">
    <source>
        <dbReference type="EMBL" id="KOO21213.1"/>
    </source>
</evidence>
<reference evidence="2" key="1">
    <citation type="journal article" date="2015" name="PLoS Genet.">
        <title>Genome Sequence and Transcriptome Analyses of Chrysochromulina tobin: Metabolic Tools for Enhanced Algal Fitness in the Prominent Order Prymnesiales (Haptophyceae).</title>
        <authorList>
            <person name="Hovde B.T."/>
            <person name="Deodato C.R."/>
            <person name="Hunsperger H.M."/>
            <person name="Ryken S.A."/>
            <person name="Yost W."/>
            <person name="Jha R.K."/>
            <person name="Patterson J."/>
            <person name="Monnat R.J. Jr."/>
            <person name="Barlow S.B."/>
            <person name="Starkenburg S.R."/>
            <person name="Cattolico R.A."/>
        </authorList>
    </citation>
    <scope>NUCLEOTIDE SEQUENCE</scope>
    <source>
        <strain evidence="2">CCMP291</strain>
    </source>
</reference>
<name>A0A0M0J4S9_9EUKA</name>
<comment type="caution">
    <text evidence="1">The sequence shown here is derived from an EMBL/GenBank/DDBJ whole genome shotgun (WGS) entry which is preliminary data.</text>
</comment>
<accession>A0A0M0J4S9</accession>
<protein>
    <submittedName>
        <fullName evidence="1">Uncharacterized protein</fullName>
    </submittedName>
</protein>
<sequence length="310" mass="34613">MVALALLPSFASALIITGAAPRQMPRTSAPVMQMLYPDEAAWLTDTLMSRSVENQVQTFGEVNNRGLQIWLHGKWTKFFEEQKEQKQKGRLYDFLNVLRTSGTEDFFVPMPGFRQLSPNNPYLKTAGGRSSQGFTLEIEPPKVGLQLMAVREDLAGVWVQHLERISTLTEPSSNRTQASMAHTISNAAADSQMLRSVATKVAVREMLSDIAHLPSQKEKHEWLSTFVLVTHAKSLTREGDVEVMIQAIGTQPLHIRGKALVDPMEIQRDLLKRTAQVSEKFGKVLPETVATEHATVQTSFLETCLRITNS</sequence>
<organism evidence="1 2">
    <name type="scientific">Chrysochromulina tobinii</name>
    <dbReference type="NCBI Taxonomy" id="1460289"/>
    <lineage>
        <taxon>Eukaryota</taxon>
        <taxon>Haptista</taxon>
        <taxon>Haptophyta</taxon>
        <taxon>Prymnesiophyceae</taxon>
        <taxon>Prymnesiales</taxon>
        <taxon>Chrysochromulinaceae</taxon>
        <taxon>Chrysochromulina</taxon>
    </lineage>
</organism>
<keyword evidence="2" id="KW-1185">Reference proteome</keyword>
<evidence type="ECO:0000313" key="2">
    <source>
        <dbReference type="Proteomes" id="UP000037460"/>
    </source>
</evidence>
<gene>
    <name evidence="1" type="ORF">Ctob_004939</name>
</gene>
<dbReference type="EMBL" id="JWZX01003382">
    <property type="protein sequence ID" value="KOO21213.1"/>
    <property type="molecule type" value="Genomic_DNA"/>
</dbReference>